<dbReference type="RefSeq" id="WP_203749929.1">
    <property type="nucleotide sequence ID" value="NZ_BONK01000003.1"/>
</dbReference>
<sequence length="123" mass="13552">MRIEEHGDVRVQYLDHDGPVISSSADASDLIGNAWAQDAGVVAVPVGRLDPEFFRLSSLVAGEFLQKAVNYHVQIAVIGDITEYVERSDALRDFVYESNRGDHAWFLPDEAALAARLAASPRR</sequence>
<reference evidence="2" key="1">
    <citation type="submission" date="2021-01" db="EMBL/GenBank/DDBJ databases">
        <title>Whole genome shotgun sequence of Cellulomonas chitinilytica NBRC 110799.</title>
        <authorList>
            <person name="Komaki H."/>
            <person name="Tamura T."/>
        </authorList>
    </citation>
    <scope>NUCLEOTIDE SEQUENCE</scope>
    <source>
        <strain evidence="2">NBRC 110799</strain>
    </source>
</reference>
<dbReference type="InterPro" id="IPR025438">
    <property type="entry name" value="DUF4180"/>
</dbReference>
<accession>A0A919P2J5</accession>
<proteinExistence type="predicted"/>
<evidence type="ECO:0000313" key="3">
    <source>
        <dbReference type="Proteomes" id="UP000632740"/>
    </source>
</evidence>
<evidence type="ECO:0000313" key="2">
    <source>
        <dbReference type="EMBL" id="GIG20491.1"/>
    </source>
</evidence>
<comment type="caution">
    <text evidence="2">The sequence shown here is derived from an EMBL/GenBank/DDBJ whole genome shotgun (WGS) entry which is preliminary data.</text>
</comment>
<organism evidence="2 3">
    <name type="scientific">Cellulomonas chitinilytica</name>
    <dbReference type="NCBI Taxonomy" id="398759"/>
    <lineage>
        <taxon>Bacteria</taxon>
        <taxon>Bacillati</taxon>
        <taxon>Actinomycetota</taxon>
        <taxon>Actinomycetes</taxon>
        <taxon>Micrococcales</taxon>
        <taxon>Cellulomonadaceae</taxon>
        <taxon>Cellulomonas</taxon>
    </lineage>
</organism>
<dbReference type="Pfam" id="PF13788">
    <property type="entry name" value="DUF4180"/>
    <property type="match status" value="1"/>
</dbReference>
<name>A0A919P2J5_9CELL</name>
<protein>
    <recommendedName>
        <fullName evidence="1">DUF4180 domain-containing protein</fullName>
    </recommendedName>
</protein>
<feature type="domain" description="DUF4180" evidence="1">
    <location>
        <begin position="8"/>
        <end position="117"/>
    </location>
</feature>
<evidence type="ECO:0000259" key="1">
    <source>
        <dbReference type="Pfam" id="PF13788"/>
    </source>
</evidence>
<dbReference type="EMBL" id="BONK01000003">
    <property type="protein sequence ID" value="GIG20491.1"/>
    <property type="molecule type" value="Genomic_DNA"/>
</dbReference>
<dbReference type="Proteomes" id="UP000632740">
    <property type="component" value="Unassembled WGS sequence"/>
</dbReference>
<gene>
    <name evidence="2" type="ORF">Cch01nite_12150</name>
</gene>
<keyword evidence="3" id="KW-1185">Reference proteome</keyword>
<dbReference type="AlphaFoldDB" id="A0A919P2J5"/>